<dbReference type="InterPro" id="IPR013783">
    <property type="entry name" value="Ig-like_fold"/>
</dbReference>
<dbReference type="InterPro" id="IPR035992">
    <property type="entry name" value="Ricin_B-like_lectins"/>
</dbReference>
<sequence length="490" mass="52307">MWVDLNPVAADVEPGAEATVTITVRNTGDIVEEYHLQAAGDPARWGGIEPQTLRLYPGTTGTAQLTFSPPRSSEAQAGPQSYAVKVTPREDRENTFAIEGVLRVAEFADLRAELLPSTTRGWHRGKVRLAVDNYSNVVTSAAVSTTSTNSNLQVDIRTAALRLQPGRAQFSKFSVRPGRLLWFGVKAKHQYNVTVTPSGLGQPVSLQGTYMQSALLPRWLQRLLMFFAAAAAAILALWFGIHPSFATTAQASPQPTSANAPTVIVIQPTPPSSPSSSPTPTPTPTPKAPSSSAAAPPPASTSKAAPPPPASSSKAAPPPPASSSKPATPPAQIKTTNILNFASKASVDLYQSNFTDGQQVELWQTLHNDAQSWTVWLYPEDGYNLVIQSTDKPDSAGTKVLQVEPDSPTDVDISDDWGGVQGLQAHLTGDYQDWSLTSVPDNPDNPNGAYGVLKNKHTGTCLSSKGSGQYLTMAPCNTGDKNQWFWLFAL</sequence>
<name>C7QK08_CATAD</name>
<accession>C7QK08</accession>
<feature type="compositionally biased region" description="Pro residues" evidence="1">
    <location>
        <begin position="295"/>
        <end position="321"/>
    </location>
</feature>
<dbReference type="STRING" id="479433.Caci_4382"/>
<dbReference type="Gene3D" id="2.60.40.10">
    <property type="entry name" value="Immunoglobulins"/>
    <property type="match status" value="1"/>
</dbReference>
<evidence type="ECO:0000313" key="4">
    <source>
        <dbReference type="Proteomes" id="UP000000851"/>
    </source>
</evidence>
<evidence type="ECO:0000256" key="2">
    <source>
        <dbReference type="SAM" id="Phobius"/>
    </source>
</evidence>
<keyword evidence="3" id="KW-0430">Lectin</keyword>
<evidence type="ECO:0000256" key="1">
    <source>
        <dbReference type="SAM" id="MobiDB-lite"/>
    </source>
</evidence>
<dbReference type="Gene3D" id="2.80.10.50">
    <property type="match status" value="1"/>
</dbReference>
<feature type="compositionally biased region" description="Pro residues" evidence="1">
    <location>
        <begin position="268"/>
        <end position="287"/>
    </location>
</feature>
<gene>
    <name evidence="3" type="ordered locus">Caci_4382</name>
</gene>
<dbReference type="Proteomes" id="UP000000851">
    <property type="component" value="Chromosome"/>
</dbReference>
<keyword evidence="2" id="KW-0472">Membrane</keyword>
<dbReference type="GO" id="GO:0005975">
    <property type="term" value="P:carbohydrate metabolic process"/>
    <property type="evidence" value="ECO:0007669"/>
    <property type="project" value="UniProtKB-ARBA"/>
</dbReference>
<dbReference type="PROSITE" id="PS50231">
    <property type="entry name" value="RICIN_B_LECTIN"/>
    <property type="match status" value="1"/>
</dbReference>
<dbReference type="CDD" id="cd00161">
    <property type="entry name" value="beta-trefoil_Ricin-like"/>
    <property type="match status" value="1"/>
</dbReference>
<feature type="region of interest" description="Disordered" evidence="1">
    <location>
        <begin position="264"/>
        <end position="331"/>
    </location>
</feature>
<keyword evidence="2" id="KW-0812">Transmembrane</keyword>
<protein>
    <submittedName>
        <fullName evidence="3">Ricin B lectin</fullName>
    </submittedName>
</protein>
<feature type="transmembrane region" description="Helical" evidence="2">
    <location>
        <begin position="223"/>
        <end position="241"/>
    </location>
</feature>
<reference evidence="3 4" key="1">
    <citation type="journal article" date="2009" name="Stand. Genomic Sci.">
        <title>Complete genome sequence of Catenulispora acidiphila type strain (ID 139908).</title>
        <authorList>
            <person name="Copeland A."/>
            <person name="Lapidus A."/>
            <person name="Glavina Del Rio T."/>
            <person name="Nolan M."/>
            <person name="Lucas S."/>
            <person name="Chen F."/>
            <person name="Tice H."/>
            <person name="Cheng J.F."/>
            <person name="Bruce D."/>
            <person name="Goodwin L."/>
            <person name="Pitluck S."/>
            <person name="Mikhailova N."/>
            <person name="Pati A."/>
            <person name="Ivanova N."/>
            <person name="Mavromatis K."/>
            <person name="Chen A."/>
            <person name="Palaniappan K."/>
            <person name="Chain P."/>
            <person name="Land M."/>
            <person name="Hauser L."/>
            <person name="Chang Y.J."/>
            <person name="Jeffries C.D."/>
            <person name="Chertkov O."/>
            <person name="Brettin T."/>
            <person name="Detter J.C."/>
            <person name="Han C."/>
            <person name="Ali Z."/>
            <person name="Tindall B.J."/>
            <person name="Goker M."/>
            <person name="Bristow J."/>
            <person name="Eisen J.A."/>
            <person name="Markowitz V."/>
            <person name="Hugenholtz P."/>
            <person name="Kyrpides N.C."/>
            <person name="Klenk H.P."/>
        </authorList>
    </citation>
    <scope>NUCLEOTIDE SEQUENCE [LARGE SCALE GENOMIC DNA]</scope>
    <source>
        <strain evidence="4">DSM 44928 / JCM 14897 / NBRC 102108 / NRRL B-24433 / ID139908</strain>
    </source>
</reference>
<dbReference type="InParanoid" id="C7QK08"/>
<keyword evidence="4" id="KW-1185">Reference proteome</keyword>
<dbReference type="KEGG" id="cai:Caci_4382"/>
<dbReference type="eggNOG" id="COG1470">
    <property type="taxonomic scope" value="Bacteria"/>
</dbReference>
<dbReference type="AlphaFoldDB" id="C7QK08"/>
<proteinExistence type="predicted"/>
<dbReference type="GO" id="GO:0030246">
    <property type="term" value="F:carbohydrate binding"/>
    <property type="evidence" value="ECO:0007669"/>
    <property type="project" value="UniProtKB-KW"/>
</dbReference>
<dbReference type="RefSeq" id="WP_015792975.1">
    <property type="nucleotide sequence ID" value="NC_013131.1"/>
</dbReference>
<dbReference type="HOGENOM" id="CLU_573294_0_0_11"/>
<dbReference type="SUPFAM" id="SSF50370">
    <property type="entry name" value="Ricin B-like lectins"/>
    <property type="match status" value="1"/>
</dbReference>
<evidence type="ECO:0000313" key="3">
    <source>
        <dbReference type="EMBL" id="ACU73246.1"/>
    </source>
</evidence>
<organism evidence="3 4">
    <name type="scientific">Catenulispora acidiphila (strain DSM 44928 / JCM 14897 / NBRC 102108 / NRRL B-24433 / ID139908)</name>
    <dbReference type="NCBI Taxonomy" id="479433"/>
    <lineage>
        <taxon>Bacteria</taxon>
        <taxon>Bacillati</taxon>
        <taxon>Actinomycetota</taxon>
        <taxon>Actinomycetes</taxon>
        <taxon>Catenulisporales</taxon>
        <taxon>Catenulisporaceae</taxon>
        <taxon>Catenulispora</taxon>
    </lineage>
</organism>
<dbReference type="EMBL" id="CP001700">
    <property type="protein sequence ID" value="ACU73246.1"/>
    <property type="molecule type" value="Genomic_DNA"/>
</dbReference>
<keyword evidence="2" id="KW-1133">Transmembrane helix</keyword>